<sequence>MKLADNKATLSFSNGSPSVELPVYQGSIGPDVVDIRKLYAQTGMFTYDPGFLSTAACQSSITYIDGDKGELLYRGYPIEQLATNCDYLETCYLLLNGELPNDTQKKEFNDRVTNHTMVHEQMQFFLRGFRRDAHPMAVLTGLVGALSAFYHDSTDINNPQHREISAIRLIAKMPTLVAMAYKYGKGEPYMYPQNDLSYAGNFLRMMFGTPCAEYKVNPVLERALDRIFILHADHEQNASTSTVRLCGSSGTNPFAAIAAGVACLWGPAHGGANEAALNMLHDIQAQGGVEKIGDFIKQVKDKNSGVKLMGFGHRVYKNYDPRAKLMQETCNEVLAELGLENDPLFKLAKELEKIALEDDYFVQRKLYPNVDFYSGIVQRAIGIPVNLFTGIFALARTVGWIAQLNEMIGDPEYKIGRPRQLFVGAERREVQPIGKR</sequence>
<comment type="caution">
    <text evidence="10">The sequence shown here is derived from an EMBL/GenBank/DDBJ whole genome shotgun (WGS) entry which is preliminary data.</text>
</comment>
<dbReference type="GO" id="GO:0036440">
    <property type="term" value="F:citrate synthase activity"/>
    <property type="evidence" value="ECO:0007669"/>
    <property type="project" value="UniProtKB-EC"/>
</dbReference>
<dbReference type="InterPro" id="IPR016142">
    <property type="entry name" value="Citrate_synth-like_lrg_a-sub"/>
</dbReference>
<organism evidence="10 11">
    <name type="scientific">Paracidovorax wautersii</name>
    <dbReference type="NCBI Taxonomy" id="1177982"/>
    <lineage>
        <taxon>Bacteria</taxon>
        <taxon>Pseudomonadati</taxon>
        <taxon>Pseudomonadota</taxon>
        <taxon>Betaproteobacteria</taxon>
        <taxon>Burkholderiales</taxon>
        <taxon>Comamonadaceae</taxon>
        <taxon>Paracidovorax</taxon>
    </lineage>
</organism>
<name>A0ABU1IHX3_9BURK</name>
<dbReference type="NCBIfam" id="NF004126">
    <property type="entry name" value="PRK05614.1"/>
    <property type="match status" value="1"/>
</dbReference>
<dbReference type="RefSeq" id="WP_309830819.1">
    <property type="nucleotide sequence ID" value="NZ_JAVIZX010000001.1"/>
</dbReference>
<dbReference type="Gene3D" id="1.10.580.10">
    <property type="entry name" value="Citrate Synthase, domain 1"/>
    <property type="match status" value="1"/>
</dbReference>
<evidence type="ECO:0000313" key="11">
    <source>
        <dbReference type="Proteomes" id="UP001267710"/>
    </source>
</evidence>
<gene>
    <name evidence="10" type="ORF">QE399_003548</name>
</gene>
<dbReference type="PANTHER" id="PTHR42871">
    <property type="entry name" value="CITRATE SYNTHASE"/>
    <property type="match status" value="1"/>
</dbReference>
<evidence type="ECO:0000256" key="8">
    <source>
        <dbReference type="RuleBase" id="RU003370"/>
    </source>
</evidence>
<dbReference type="InterPro" id="IPR016143">
    <property type="entry name" value="Citrate_synth-like_sm_a-sub"/>
</dbReference>
<protein>
    <recommendedName>
        <fullName evidence="6 7">Citrate synthase</fullName>
    </recommendedName>
</protein>
<evidence type="ECO:0000256" key="9">
    <source>
        <dbReference type="RuleBase" id="RU003406"/>
    </source>
</evidence>
<dbReference type="PIRSF" id="PIRSF001369">
    <property type="entry name" value="Citrate_synth"/>
    <property type="match status" value="1"/>
</dbReference>
<dbReference type="PRINTS" id="PR00143">
    <property type="entry name" value="CITRTSNTHASE"/>
</dbReference>
<dbReference type="Gene3D" id="1.10.230.10">
    <property type="entry name" value="Cytochrome P450-Terp, domain 2"/>
    <property type="match status" value="1"/>
</dbReference>
<comment type="pathway">
    <text evidence="1 8">Carbohydrate metabolism; tricarboxylic acid cycle; isocitrate from oxaloacetate: step 1/2.</text>
</comment>
<evidence type="ECO:0000256" key="7">
    <source>
        <dbReference type="PIRNR" id="PIRNR001369"/>
    </source>
</evidence>
<keyword evidence="10" id="KW-0012">Acyltransferase</keyword>
<comment type="catalytic activity">
    <reaction evidence="5 8">
        <text>oxaloacetate + acetyl-CoA + H2O = citrate + CoA + H(+)</text>
        <dbReference type="Rhea" id="RHEA:16845"/>
        <dbReference type="ChEBI" id="CHEBI:15377"/>
        <dbReference type="ChEBI" id="CHEBI:15378"/>
        <dbReference type="ChEBI" id="CHEBI:16452"/>
        <dbReference type="ChEBI" id="CHEBI:16947"/>
        <dbReference type="ChEBI" id="CHEBI:57287"/>
        <dbReference type="ChEBI" id="CHEBI:57288"/>
        <dbReference type="EC" id="2.3.3.16"/>
    </reaction>
</comment>
<dbReference type="EMBL" id="JAVIZX010000001">
    <property type="protein sequence ID" value="MDR6215859.1"/>
    <property type="molecule type" value="Genomic_DNA"/>
</dbReference>
<evidence type="ECO:0000256" key="1">
    <source>
        <dbReference type="ARBA" id="ARBA00004751"/>
    </source>
</evidence>
<dbReference type="PANTHER" id="PTHR42871:SF1">
    <property type="entry name" value="CITRATE SYNTHASE"/>
    <property type="match status" value="1"/>
</dbReference>
<evidence type="ECO:0000256" key="6">
    <source>
        <dbReference type="NCBIfam" id="TIGR01798"/>
    </source>
</evidence>
<dbReference type="InterPro" id="IPR019810">
    <property type="entry name" value="Citrate_synthase_AS"/>
</dbReference>
<dbReference type="InterPro" id="IPR036969">
    <property type="entry name" value="Citrate_synthase_sf"/>
</dbReference>
<dbReference type="PROSITE" id="PS00480">
    <property type="entry name" value="CITRATE_SYNTHASE"/>
    <property type="match status" value="1"/>
</dbReference>
<reference evidence="10 11" key="1">
    <citation type="submission" date="2023-08" db="EMBL/GenBank/DDBJ databases">
        <title>Functional and genomic diversity of the sorghum phyllosphere microbiome.</title>
        <authorList>
            <person name="Shade A."/>
        </authorList>
    </citation>
    <scope>NUCLEOTIDE SEQUENCE [LARGE SCALE GENOMIC DNA]</scope>
    <source>
        <strain evidence="10 11">SORGH_AS_0335</strain>
    </source>
</reference>
<evidence type="ECO:0000256" key="4">
    <source>
        <dbReference type="ARBA" id="ARBA00022679"/>
    </source>
</evidence>
<keyword evidence="3 8" id="KW-0816">Tricarboxylic acid cycle</keyword>
<proteinExistence type="inferred from homology"/>
<evidence type="ECO:0000256" key="3">
    <source>
        <dbReference type="ARBA" id="ARBA00022532"/>
    </source>
</evidence>
<dbReference type="InterPro" id="IPR010953">
    <property type="entry name" value="Citrate_synthase_typ-I"/>
</dbReference>
<evidence type="ECO:0000313" key="10">
    <source>
        <dbReference type="EMBL" id="MDR6215859.1"/>
    </source>
</evidence>
<evidence type="ECO:0000256" key="5">
    <source>
        <dbReference type="ARBA" id="ARBA00049288"/>
    </source>
</evidence>
<dbReference type="Proteomes" id="UP001267710">
    <property type="component" value="Unassembled WGS sequence"/>
</dbReference>
<dbReference type="CDD" id="cd06114">
    <property type="entry name" value="EcCS_like"/>
    <property type="match status" value="1"/>
</dbReference>
<keyword evidence="4 7" id="KW-0808">Transferase</keyword>
<dbReference type="NCBIfam" id="TIGR01798">
    <property type="entry name" value="cit_synth_I"/>
    <property type="match status" value="1"/>
</dbReference>
<evidence type="ECO:0000256" key="2">
    <source>
        <dbReference type="ARBA" id="ARBA00010566"/>
    </source>
</evidence>
<accession>A0ABU1IHX3</accession>
<dbReference type="InterPro" id="IPR002020">
    <property type="entry name" value="Citrate_synthase"/>
</dbReference>
<dbReference type="Pfam" id="PF00285">
    <property type="entry name" value="Citrate_synt"/>
    <property type="match status" value="1"/>
</dbReference>
<dbReference type="Gene3D" id="2.20.28.60">
    <property type="match status" value="1"/>
</dbReference>
<dbReference type="InterPro" id="IPR024176">
    <property type="entry name" value="Citrate_synthase_bac-typ"/>
</dbReference>
<dbReference type="SUPFAM" id="SSF48256">
    <property type="entry name" value="Citrate synthase"/>
    <property type="match status" value="1"/>
</dbReference>
<keyword evidence="11" id="KW-1185">Reference proteome</keyword>
<comment type="similarity">
    <text evidence="2 7 9">Belongs to the citrate synthase family.</text>
</comment>